<evidence type="ECO:0000313" key="2">
    <source>
        <dbReference type="EMBL" id="CEK11384.1"/>
    </source>
</evidence>
<feature type="chain" id="PRO_5002059160" description="Inverse autotransporter beta-domain domain-containing protein" evidence="1">
    <location>
        <begin position="24"/>
        <end position="845"/>
    </location>
</feature>
<evidence type="ECO:0008006" key="4">
    <source>
        <dbReference type="Google" id="ProtNLM"/>
    </source>
</evidence>
<dbReference type="InterPro" id="IPR038177">
    <property type="entry name" value="IAT_beta_sf"/>
</dbReference>
<accession>A0A0A8UX93</accession>
<dbReference type="KEGG" id="lha:LHA_2368"/>
<dbReference type="HOGENOM" id="CLU_017159_0_0_6"/>
<gene>
    <name evidence="2" type="ORF">LHA_2368</name>
</gene>
<sequence>MLRLPQLSFLTLSLLAASTSSYAEFHPSLFPFMPRVIGEGFFGDETLGEADALVPIYGNHGGIFYIDGMGKTGDDDGYLGSIGGGYRGIYNDRFLLGGYVFGDFNRVARGPHFPVVNPGLELMTSLWDIHVNGYFPTSPKQKVQGVFLGEQLGTTQYVSFAGHNQFDNLINLVEEVGNGVDGEVGLTLPMARNLRFYTGGYHFSFKESQDINGVIGGVEMPLNNYFTVSIRDSYDKVQKNTAQLTIRLTLGGMDKSGPPNVENRLLDPFRRHLGTWNTGSGIPSQEAYVNTGVRVLTRDNIWFFSSAGTPFVAANGFSNCTYENNCLDTSFSQTTVNSIDTISPNANFYLGSGSYGTFSGTSTFVAPQADFLTILTLNRGQSLYGRSNNFTTRGLRIIRGSLELAGDNNYDSLQLINNDNEFGAGLIIMDSSDVRVSNSIIGEASRKLGYREPVLIDRARDVVIDNSRIVAFVDNTTDSDISVNGVRITDSNRVALNNDVIVVSATQHGAAAVQCQGIFVIDSRLINIINSQLNVKVQNLAGQDVTARGLVLTRPLSEPLTIKNSTLNIDAISTGIGTSSAVMAEGISNASRVSVFDSVITVNSLNETSNGSSNAKIFNSEESSTLLTITRTSATASAKATGENATASALGLSVGREAIANLERAKITASAEASSTATAIGINETGFSIEKRATLNFAGMDIRSVAVANNSATAKALVAEWGLTEEVVSSNGTFLPSTINAEANSSFIAIAEGVELDNSIFTNNVKDNRSFDTQVTYNVAANGNLSSAIGVLAFNNSQATLFNSVLNVTTNNKPGIDFISSQNSVIRNCSFSGLILTGTCPVVGK</sequence>
<dbReference type="Gene3D" id="2.40.160.160">
    <property type="entry name" value="Inverse autotransporter, beta-domain"/>
    <property type="match status" value="1"/>
</dbReference>
<keyword evidence="3" id="KW-1185">Reference proteome</keyword>
<evidence type="ECO:0000313" key="3">
    <source>
        <dbReference type="Proteomes" id="UP000032803"/>
    </source>
</evidence>
<dbReference type="EMBL" id="LN681225">
    <property type="protein sequence ID" value="CEK11384.1"/>
    <property type="molecule type" value="Genomic_DNA"/>
</dbReference>
<dbReference type="AlphaFoldDB" id="A0A0A8UX93"/>
<reference evidence="3" key="1">
    <citation type="submission" date="2014-09" db="EMBL/GenBank/DDBJ databases">
        <authorList>
            <person name="Gomez-Valero L."/>
        </authorList>
    </citation>
    <scope>NUCLEOTIDE SEQUENCE [LARGE SCALE GENOMIC DNA]</scope>
    <source>
        <strain evidence="3">ATCC35250</strain>
    </source>
</reference>
<dbReference type="RefSeq" id="WP_045106594.1">
    <property type="nucleotide sequence ID" value="NZ_LN681225.1"/>
</dbReference>
<organism evidence="2 3">
    <name type="scientific">Legionella hackeliae</name>
    <dbReference type="NCBI Taxonomy" id="449"/>
    <lineage>
        <taxon>Bacteria</taxon>
        <taxon>Pseudomonadati</taxon>
        <taxon>Pseudomonadota</taxon>
        <taxon>Gammaproteobacteria</taxon>
        <taxon>Legionellales</taxon>
        <taxon>Legionellaceae</taxon>
        <taxon>Legionella</taxon>
    </lineage>
</organism>
<dbReference type="Proteomes" id="UP000032803">
    <property type="component" value="Chromosome I"/>
</dbReference>
<name>A0A0A8UX93_LEGHA</name>
<dbReference type="STRING" id="449.LHA_2368"/>
<proteinExistence type="predicted"/>
<evidence type="ECO:0000256" key="1">
    <source>
        <dbReference type="SAM" id="SignalP"/>
    </source>
</evidence>
<feature type="signal peptide" evidence="1">
    <location>
        <begin position="1"/>
        <end position="23"/>
    </location>
</feature>
<protein>
    <recommendedName>
        <fullName evidence="4">Inverse autotransporter beta-domain domain-containing protein</fullName>
    </recommendedName>
</protein>
<keyword evidence="1" id="KW-0732">Signal</keyword>
<dbReference type="OrthoDB" id="5647610at2"/>